<feature type="coiled-coil region" evidence="13">
    <location>
        <begin position="311"/>
        <end position="342"/>
    </location>
</feature>
<dbReference type="FunFam" id="3.30.565.10:FF:000037">
    <property type="entry name" value="Hybrid sensor histidine kinase/response regulator"/>
    <property type="match status" value="1"/>
</dbReference>
<dbReference type="PANTHER" id="PTHR43547:SF2">
    <property type="entry name" value="HYBRID SIGNAL TRANSDUCTION HISTIDINE KINASE C"/>
    <property type="match status" value="1"/>
</dbReference>
<dbReference type="InterPro" id="IPR001789">
    <property type="entry name" value="Sig_transdc_resp-reg_receiver"/>
</dbReference>
<dbReference type="Pfam" id="PF02518">
    <property type="entry name" value="HATPase_c"/>
    <property type="match status" value="1"/>
</dbReference>
<feature type="chain" id="PRO_5023078347" description="histidine kinase" evidence="15">
    <location>
        <begin position="28"/>
        <end position="932"/>
    </location>
</feature>
<dbReference type="PROSITE" id="PS51257">
    <property type="entry name" value="PROKAR_LIPOPROTEIN"/>
    <property type="match status" value="1"/>
</dbReference>
<sequence length="932" mass="105197">MRKLIFEMRMALLFLLLVSFLASCREAQETKEFTIGFSQCTEGDAWRKAMHKEMAREASFHPELSLQIKDAKNSNATQIKQIREFINQKVDLLIVSPNESEPISGVVEEAFEKGIPVILVDRKINSSSYSAYVGADNFQIGKLAGDYVVNLLKGKGKVIEVWGLEGSSPAIERHKGFLEAVHKFPQVQVVAQVKGEWEKEIAKDRFPAVFKEHQDADLVFAHNDVMALGSFESLNGFEAQSKLKFIGFDALGGPNGGLQLVEDGILDATFLYPTGGEEIIQLAYNILHNRPFKKENILNTTVIDERNVHILKQQTNKIISQEENINRQQNKINEQIKIYNNQRTLLYILVFSLTVIIVLGAYALYSLKVRHETNRALIAKNREILQQRNEIAEMAKKAEKANEAKLKFFTNVSHEFRTPLTLILGPVEDALQSNISLGLKKDMLLVRQNALRLLKLVNQLMDFRKVERKKMRLQATENELVKFVEDVVQSFERLAKKRHIQLKVISRLKEINVYFDKDKVDKILFNLLSNSFKFTKENGRVTLLIELSDDRNHVLVTVEDNGKGMTPVQVANAFDRFYTAEDNASLGTGLGLALSKEFIKLHHGEISVVSKEREGTRFTFSLPLGKEHLKEEEIVQETTKAGQNAPLMAGVLDADLELHTGSLAQEDSPTVKEHTILVIEDNKELREFLVSRLTADFNVVDAPQGSFGLQQAFDIIPDLIICDVNLPQKNGLEITSALKNDVRTSHIPVILLTAKDSLEHKIDGIQAGADLYVTKPFSFLYLLERVKGLIRNRDLLKVYYNSAISVDTKTQTAQPKQLDKKFINEVAALVDKNLQNPDLSANDIAAGLGMSRVHVYRKMKALLGYSLNDYIVNTRLKKARHLLLNSQMNISEIAYEVGFSSPAYFSTAFKNHFNMSPSEFKASRPGKEKTQV</sequence>
<dbReference type="SMART" id="SM00388">
    <property type="entry name" value="HisKA"/>
    <property type="match status" value="1"/>
</dbReference>
<dbReference type="AlphaFoldDB" id="A0A5B6TNA9"/>
<feature type="coiled-coil region" evidence="13">
    <location>
        <begin position="377"/>
        <end position="404"/>
    </location>
</feature>
<dbReference type="PROSITE" id="PS00041">
    <property type="entry name" value="HTH_ARAC_FAMILY_1"/>
    <property type="match status" value="1"/>
</dbReference>
<dbReference type="InterPro" id="IPR003661">
    <property type="entry name" value="HisK_dim/P_dom"/>
</dbReference>
<feature type="domain" description="HTH araC/xylS-type" evidence="16">
    <location>
        <begin position="824"/>
        <end position="923"/>
    </location>
</feature>
<dbReference type="InterPro" id="IPR005467">
    <property type="entry name" value="His_kinase_dom"/>
</dbReference>
<dbReference type="PROSITE" id="PS01124">
    <property type="entry name" value="HTH_ARAC_FAMILY_2"/>
    <property type="match status" value="1"/>
</dbReference>
<dbReference type="CDD" id="cd06308">
    <property type="entry name" value="PBP1_sensor_kinase-like"/>
    <property type="match status" value="1"/>
</dbReference>
<dbReference type="InterPro" id="IPR004358">
    <property type="entry name" value="Sig_transdc_His_kin-like_C"/>
</dbReference>
<keyword evidence="10" id="KW-0238">DNA-binding</keyword>
<dbReference type="Gene3D" id="1.10.287.130">
    <property type="match status" value="1"/>
</dbReference>
<evidence type="ECO:0000259" key="17">
    <source>
        <dbReference type="PROSITE" id="PS50109"/>
    </source>
</evidence>
<evidence type="ECO:0000256" key="14">
    <source>
        <dbReference type="SAM" id="Phobius"/>
    </source>
</evidence>
<dbReference type="PROSITE" id="PS50110">
    <property type="entry name" value="RESPONSE_REGULATORY"/>
    <property type="match status" value="1"/>
</dbReference>
<dbReference type="InterPro" id="IPR009057">
    <property type="entry name" value="Homeodomain-like_sf"/>
</dbReference>
<accession>A0A5B6TNA9</accession>
<organism evidence="19 20">
    <name type="scientific">Rufibacter hautae</name>
    <dbReference type="NCBI Taxonomy" id="2595005"/>
    <lineage>
        <taxon>Bacteria</taxon>
        <taxon>Pseudomonadati</taxon>
        <taxon>Bacteroidota</taxon>
        <taxon>Cytophagia</taxon>
        <taxon>Cytophagales</taxon>
        <taxon>Hymenobacteraceae</taxon>
        <taxon>Rufibacter</taxon>
    </lineage>
</organism>
<evidence type="ECO:0000256" key="1">
    <source>
        <dbReference type="ARBA" id="ARBA00000085"/>
    </source>
</evidence>
<dbReference type="InterPro" id="IPR011006">
    <property type="entry name" value="CheY-like_superfamily"/>
</dbReference>
<evidence type="ECO:0000256" key="9">
    <source>
        <dbReference type="ARBA" id="ARBA00023015"/>
    </source>
</evidence>
<keyword evidence="14" id="KW-0472">Membrane</keyword>
<keyword evidence="9" id="KW-0805">Transcription regulation</keyword>
<dbReference type="Gene3D" id="3.30.565.10">
    <property type="entry name" value="Histidine kinase-like ATPase, C-terminal domain"/>
    <property type="match status" value="1"/>
</dbReference>
<dbReference type="FunFam" id="1.10.287.130:FF:000045">
    <property type="entry name" value="Two-component system sensor histidine kinase/response regulator"/>
    <property type="match status" value="1"/>
</dbReference>
<evidence type="ECO:0000256" key="3">
    <source>
        <dbReference type="ARBA" id="ARBA00022553"/>
    </source>
</evidence>
<evidence type="ECO:0000313" key="19">
    <source>
        <dbReference type="EMBL" id="KAA3437853.1"/>
    </source>
</evidence>
<dbReference type="GO" id="GO:0000155">
    <property type="term" value="F:phosphorelay sensor kinase activity"/>
    <property type="evidence" value="ECO:0007669"/>
    <property type="project" value="InterPro"/>
</dbReference>
<evidence type="ECO:0000256" key="5">
    <source>
        <dbReference type="ARBA" id="ARBA00022741"/>
    </source>
</evidence>
<keyword evidence="11" id="KW-0804">Transcription</keyword>
<dbReference type="Pfam" id="PF12833">
    <property type="entry name" value="HTH_18"/>
    <property type="match status" value="1"/>
</dbReference>
<reference evidence="19 20" key="1">
    <citation type="submission" date="2019-07" db="EMBL/GenBank/DDBJ databases">
        <title>Rufibacter sp. nov., isolated from lake sediment.</title>
        <authorList>
            <person name="Qu J.-H."/>
        </authorList>
    </citation>
    <scope>NUCLEOTIDE SEQUENCE [LARGE SCALE GENOMIC DNA]</scope>
    <source>
        <strain evidence="19 20">NBS58-1</strain>
    </source>
</reference>
<dbReference type="GO" id="GO:0005524">
    <property type="term" value="F:ATP binding"/>
    <property type="evidence" value="ECO:0007669"/>
    <property type="project" value="UniProtKB-KW"/>
</dbReference>
<keyword evidence="6" id="KW-0418">Kinase</keyword>
<evidence type="ECO:0000256" key="4">
    <source>
        <dbReference type="ARBA" id="ARBA00022679"/>
    </source>
</evidence>
<dbReference type="Proteomes" id="UP000324133">
    <property type="component" value="Unassembled WGS sequence"/>
</dbReference>
<dbReference type="InterPro" id="IPR036890">
    <property type="entry name" value="HATPase_C_sf"/>
</dbReference>
<dbReference type="EC" id="2.7.13.3" evidence="2"/>
<dbReference type="EMBL" id="VKKY01000002">
    <property type="protein sequence ID" value="KAA3437853.1"/>
    <property type="molecule type" value="Genomic_DNA"/>
</dbReference>
<dbReference type="InterPro" id="IPR025997">
    <property type="entry name" value="SBP_2_dom"/>
</dbReference>
<dbReference type="Gene3D" id="1.10.10.60">
    <property type="entry name" value="Homeodomain-like"/>
    <property type="match status" value="1"/>
</dbReference>
<evidence type="ECO:0000256" key="8">
    <source>
        <dbReference type="ARBA" id="ARBA00023012"/>
    </source>
</evidence>
<dbReference type="SUPFAM" id="SSF47384">
    <property type="entry name" value="Homodimeric domain of signal transducing histidine kinase"/>
    <property type="match status" value="1"/>
</dbReference>
<feature type="modified residue" description="4-aspartylphosphate" evidence="12">
    <location>
        <position position="723"/>
    </location>
</feature>
<evidence type="ECO:0000256" key="10">
    <source>
        <dbReference type="ARBA" id="ARBA00023125"/>
    </source>
</evidence>
<feature type="domain" description="Response regulatory" evidence="18">
    <location>
        <begin position="675"/>
        <end position="790"/>
    </location>
</feature>
<evidence type="ECO:0000256" key="13">
    <source>
        <dbReference type="SAM" id="Coils"/>
    </source>
</evidence>
<dbReference type="GO" id="GO:0043565">
    <property type="term" value="F:sequence-specific DNA binding"/>
    <property type="evidence" value="ECO:0007669"/>
    <property type="project" value="InterPro"/>
</dbReference>
<dbReference type="CDD" id="cd17574">
    <property type="entry name" value="REC_OmpR"/>
    <property type="match status" value="1"/>
</dbReference>
<keyword evidence="14" id="KW-1133">Transmembrane helix</keyword>
<feature type="domain" description="Histidine kinase" evidence="17">
    <location>
        <begin position="411"/>
        <end position="626"/>
    </location>
</feature>
<evidence type="ECO:0000313" key="20">
    <source>
        <dbReference type="Proteomes" id="UP000324133"/>
    </source>
</evidence>
<keyword evidence="7" id="KW-0067">ATP-binding</keyword>
<dbReference type="SMART" id="SM00448">
    <property type="entry name" value="REC"/>
    <property type="match status" value="1"/>
</dbReference>
<keyword evidence="8" id="KW-0902">Two-component regulatory system</keyword>
<dbReference type="SUPFAM" id="SSF46689">
    <property type="entry name" value="Homeodomain-like"/>
    <property type="match status" value="1"/>
</dbReference>
<keyword evidence="3 12" id="KW-0597">Phosphoprotein</keyword>
<dbReference type="OrthoDB" id="9797097at2"/>
<feature type="transmembrane region" description="Helical" evidence="14">
    <location>
        <begin position="345"/>
        <end position="365"/>
    </location>
</feature>
<comment type="caution">
    <text evidence="19">The sequence shown here is derived from an EMBL/GenBank/DDBJ whole genome shotgun (WGS) entry which is preliminary data.</text>
</comment>
<evidence type="ECO:0000256" key="7">
    <source>
        <dbReference type="ARBA" id="ARBA00022840"/>
    </source>
</evidence>
<dbReference type="SMART" id="SM00342">
    <property type="entry name" value="HTH_ARAC"/>
    <property type="match status" value="1"/>
</dbReference>
<evidence type="ECO:0000256" key="15">
    <source>
        <dbReference type="SAM" id="SignalP"/>
    </source>
</evidence>
<evidence type="ECO:0000259" key="18">
    <source>
        <dbReference type="PROSITE" id="PS50110"/>
    </source>
</evidence>
<dbReference type="PRINTS" id="PR00344">
    <property type="entry name" value="BCTRLSENSOR"/>
</dbReference>
<evidence type="ECO:0000256" key="2">
    <source>
        <dbReference type="ARBA" id="ARBA00012438"/>
    </source>
</evidence>
<evidence type="ECO:0000256" key="11">
    <source>
        <dbReference type="ARBA" id="ARBA00023163"/>
    </source>
</evidence>
<dbReference type="SUPFAM" id="SSF55874">
    <property type="entry name" value="ATPase domain of HSP90 chaperone/DNA topoisomerase II/histidine kinase"/>
    <property type="match status" value="1"/>
</dbReference>
<keyword evidence="4" id="KW-0808">Transferase</keyword>
<dbReference type="Pfam" id="PF00072">
    <property type="entry name" value="Response_reg"/>
    <property type="match status" value="1"/>
</dbReference>
<evidence type="ECO:0000256" key="12">
    <source>
        <dbReference type="PROSITE-ProRule" id="PRU00169"/>
    </source>
</evidence>
<feature type="signal peptide" evidence="15">
    <location>
        <begin position="1"/>
        <end position="27"/>
    </location>
</feature>
<dbReference type="CDD" id="cd00082">
    <property type="entry name" value="HisKA"/>
    <property type="match status" value="1"/>
</dbReference>
<name>A0A5B6TNA9_9BACT</name>
<evidence type="ECO:0000259" key="16">
    <source>
        <dbReference type="PROSITE" id="PS01124"/>
    </source>
</evidence>
<dbReference type="SMART" id="SM00387">
    <property type="entry name" value="HATPase_c"/>
    <property type="match status" value="1"/>
</dbReference>
<dbReference type="InterPro" id="IPR036097">
    <property type="entry name" value="HisK_dim/P_sf"/>
</dbReference>
<gene>
    <name evidence="19" type="ORF">FOA19_11225</name>
</gene>
<dbReference type="PROSITE" id="PS50109">
    <property type="entry name" value="HIS_KIN"/>
    <property type="match status" value="1"/>
</dbReference>
<dbReference type="InterPro" id="IPR018062">
    <property type="entry name" value="HTH_AraC-typ_CS"/>
</dbReference>
<dbReference type="Gene3D" id="3.40.50.2300">
    <property type="match status" value="3"/>
</dbReference>
<keyword evidence="15" id="KW-0732">Signal</keyword>
<dbReference type="InterPro" id="IPR018060">
    <property type="entry name" value="HTH_AraC"/>
</dbReference>
<evidence type="ECO:0000256" key="6">
    <source>
        <dbReference type="ARBA" id="ARBA00022777"/>
    </source>
</evidence>
<keyword evidence="20" id="KW-1185">Reference proteome</keyword>
<proteinExistence type="predicted"/>
<dbReference type="SUPFAM" id="SSF52172">
    <property type="entry name" value="CheY-like"/>
    <property type="match status" value="1"/>
</dbReference>
<dbReference type="GO" id="GO:0003700">
    <property type="term" value="F:DNA-binding transcription factor activity"/>
    <property type="evidence" value="ECO:0007669"/>
    <property type="project" value="InterPro"/>
</dbReference>
<dbReference type="InterPro" id="IPR028082">
    <property type="entry name" value="Peripla_BP_I"/>
</dbReference>
<dbReference type="Pfam" id="PF00512">
    <property type="entry name" value="HisKA"/>
    <property type="match status" value="1"/>
</dbReference>
<keyword evidence="14" id="KW-0812">Transmembrane</keyword>
<dbReference type="PANTHER" id="PTHR43547">
    <property type="entry name" value="TWO-COMPONENT HISTIDINE KINASE"/>
    <property type="match status" value="1"/>
</dbReference>
<comment type="catalytic activity">
    <reaction evidence="1">
        <text>ATP + protein L-histidine = ADP + protein N-phospho-L-histidine.</text>
        <dbReference type="EC" id="2.7.13.3"/>
    </reaction>
</comment>
<dbReference type="InterPro" id="IPR003594">
    <property type="entry name" value="HATPase_dom"/>
</dbReference>
<keyword evidence="13" id="KW-0175">Coiled coil</keyword>
<dbReference type="Pfam" id="PF13407">
    <property type="entry name" value="Peripla_BP_4"/>
    <property type="match status" value="1"/>
</dbReference>
<protein>
    <recommendedName>
        <fullName evidence="2">histidine kinase</fullName>
        <ecNumber evidence="2">2.7.13.3</ecNumber>
    </recommendedName>
</protein>
<keyword evidence="5" id="KW-0547">Nucleotide-binding</keyword>
<dbReference type="SUPFAM" id="SSF53822">
    <property type="entry name" value="Periplasmic binding protein-like I"/>
    <property type="match status" value="1"/>
</dbReference>